<dbReference type="EMBL" id="JAXIVS010000003">
    <property type="protein sequence ID" value="MDY7226759.1"/>
    <property type="molecule type" value="Genomic_DNA"/>
</dbReference>
<comment type="caution">
    <text evidence="4">The sequence shown here is derived from an EMBL/GenBank/DDBJ whole genome shotgun (WGS) entry which is preliminary data.</text>
</comment>
<keyword evidence="5" id="KW-1185">Reference proteome</keyword>
<dbReference type="InterPro" id="IPR003439">
    <property type="entry name" value="ABC_transporter-like_ATP-bd"/>
</dbReference>
<name>A0ABU5GZZ6_9BACT</name>
<organism evidence="4 5">
    <name type="scientific">Hyalangium rubrum</name>
    <dbReference type="NCBI Taxonomy" id="3103134"/>
    <lineage>
        <taxon>Bacteria</taxon>
        <taxon>Pseudomonadati</taxon>
        <taxon>Myxococcota</taxon>
        <taxon>Myxococcia</taxon>
        <taxon>Myxococcales</taxon>
        <taxon>Cystobacterineae</taxon>
        <taxon>Archangiaceae</taxon>
        <taxon>Hyalangium</taxon>
    </lineage>
</organism>
<keyword evidence="1" id="KW-0547">Nucleotide-binding</keyword>
<dbReference type="PANTHER" id="PTHR43038:SF3">
    <property type="entry name" value="ABC TRANSPORTER G FAMILY MEMBER 20 ISOFORM X1"/>
    <property type="match status" value="1"/>
</dbReference>
<proteinExistence type="predicted"/>
<protein>
    <submittedName>
        <fullName evidence="4">ABC transporter ATP-binding protein</fullName>
    </submittedName>
</protein>
<sequence>MSAPEVELSGVRRSFGATQALRGVSLAVRRGEVYGLVGPDGAGKTTAIRMLAGLLRPDEGHARVLGEDPSHPSSPVREQLGLVPQRNSLYGDLSVDENLRFFARLFGLSRADFATRRERLLSITRLERFTERRADALSGGMYKKLALACALLHRPRVLLLDEPTNGVDPVSRRELWELLYGLVHEGMTLVVSTPYMDEAARCHRVGLLYAGEVIAEGAPRELARAHGVAPGNFEAVFLELIRGRAA</sequence>
<dbReference type="Proteomes" id="UP001291309">
    <property type="component" value="Unassembled WGS sequence"/>
</dbReference>
<dbReference type="GO" id="GO:0005524">
    <property type="term" value="F:ATP binding"/>
    <property type="evidence" value="ECO:0007669"/>
    <property type="project" value="UniProtKB-KW"/>
</dbReference>
<evidence type="ECO:0000259" key="3">
    <source>
        <dbReference type="PROSITE" id="PS50893"/>
    </source>
</evidence>
<dbReference type="PANTHER" id="PTHR43038">
    <property type="entry name" value="ATP-BINDING CASSETTE, SUB-FAMILY H, MEMBER 1"/>
    <property type="match status" value="1"/>
</dbReference>
<dbReference type="Gene3D" id="3.40.50.300">
    <property type="entry name" value="P-loop containing nucleotide triphosphate hydrolases"/>
    <property type="match status" value="1"/>
</dbReference>
<evidence type="ECO:0000256" key="2">
    <source>
        <dbReference type="ARBA" id="ARBA00022840"/>
    </source>
</evidence>
<dbReference type="PROSITE" id="PS50893">
    <property type="entry name" value="ABC_TRANSPORTER_2"/>
    <property type="match status" value="1"/>
</dbReference>
<dbReference type="RefSeq" id="WP_321545484.1">
    <property type="nucleotide sequence ID" value="NZ_JAXIVS010000003.1"/>
</dbReference>
<evidence type="ECO:0000313" key="4">
    <source>
        <dbReference type="EMBL" id="MDY7226759.1"/>
    </source>
</evidence>
<dbReference type="SMART" id="SM00382">
    <property type="entry name" value="AAA"/>
    <property type="match status" value="1"/>
</dbReference>
<feature type="domain" description="ABC transporter" evidence="3">
    <location>
        <begin position="6"/>
        <end position="235"/>
    </location>
</feature>
<accession>A0ABU5GZZ6</accession>
<reference evidence="4 5" key="1">
    <citation type="submission" date="2023-12" db="EMBL/GenBank/DDBJ databases">
        <title>the genome sequence of Hyalangium sp. s54d21.</title>
        <authorList>
            <person name="Zhang X."/>
        </authorList>
    </citation>
    <scope>NUCLEOTIDE SEQUENCE [LARGE SCALE GENOMIC DNA]</scope>
    <source>
        <strain evidence="5">s54d21</strain>
    </source>
</reference>
<evidence type="ECO:0000313" key="5">
    <source>
        <dbReference type="Proteomes" id="UP001291309"/>
    </source>
</evidence>
<dbReference type="Pfam" id="PF00005">
    <property type="entry name" value="ABC_tran"/>
    <property type="match status" value="1"/>
</dbReference>
<dbReference type="SUPFAM" id="SSF52540">
    <property type="entry name" value="P-loop containing nucleoside triphosphate hydrolases"/>
    <property type="match status" value="1"/>
</dbReference>
<keyword evidence="2 4" id="KW-0067">ATP-binding</keyword>
<dbReference type="CDD" id="cd03230">
    <property type="entry name" value="ABC_DR_subfamily_A"/>
    <property type="match status" value="1"/>
</dbReference>
<evidence type="ECO:0000256" key="1">
    <source>
        <dbReference type="ARBA" id="ARBA00022741"/>
    </source>
</evidence>
<gene>
    <name evidence="4" type="ORF">SYV04_10185</name>
</gene>
<dbReference type="InterPro" id="IPR003593">
    <property type="entry name" value="AAA+_ATPase"/>
</dbReference>
<dbReference type="InterPro" id="IPR027417">
    <property type="entry name" value="P-loop_NTPase"/>
</dbReference>